<sequence>MKKSLEYVKEKPSKNWWPALLYYFLFAVLGAALVSPFTTWISPDKGIVEQIGGLYTFAGSTFLAIAYTLWIKKRSIRALGFKKENCLGQYGLGLILGLGMACCVIGTASLFSGFSFASQDSVDWLWILVAALGFFIQGLTEEVLTRGYLFNELASHLSRVWATLISALAFMGLHAANPGMTLMPVINLFVFGLVFALLFWLTDNIWLVGAAHSIWNFTLGPLLGIEVSGQVFPKTIFISQARADLPLINGGSFGVEASIFTTFFGLLACLYMVCLLRKRGEN</sequence>
<feature type="transmembrane region" description="Helical" evidence="2">
    <location>
        <begin position="53"/>
        <end position="71"/>
    </location>
</feature>
<reference evidence="4 5" key="1">
    <citation type="submission" date="2018-02" db="EMBL/GenBank/DDBJ databases">
        <title>Draft genome sequence of Streptococcus oricebi CCUG 70868T type strain.</title>
        <authorList>
            <person name="Mendez V."/>
            <person name="Salva-Serra F."/>
            <person name="Jaen-Luchoro D."/>
            <person name="Gonzales-Siles L."/>
            <person name="Karlsson R."/>
            <person name="Engstrom-Jakobsson H."/>
            <person name="Busquets A."/>
            <person name="Gomila M."/>
            <person name="Pineiro-Iglesias B."/>
            <person name="Bennasar-Figueras A."/>
            <person name="Seeger M."/>
            <person name="Moore E."/>
        </authorList>
    </citation>
    <scope>NUCLEOTIDE SEQUENCE [LARGE SCALE GENOMIC DNA]</scope>
    <source>
        <strain evidence="4 5">CCUG 70868</strain>
    </source>
</reference>
<protein>
    <recommendedName>
        <fullName evidence="3">CAAX prenyl protease 2/Lysostaphin resistance protein A-like domain-containing protein</fullName>
    </recommendedName>
</protein>
<keyword evidence="2" id="KW-0812">Transmembrane</keyword>
<feature type="transmembrane region" description="Helical" evidence="2">
    <location>
        <begin position="214"/>
        <end position="233"/>
    </location>
</feature>
<keyword evidence="2" id="KW-0472">Membrane</keyword>
<name>A0ABS5B3U2_9STRE</name>
<evidence type="ECO:0000256" key="2">
    <source>
        <dbReference type="SAM" id="Phobius"/>
    </source>
</evidence>
<evidence type="ECO:0000313" key="5">
    <source>
        <dbReference type="Proteomes" id="UP001519296"/>
    </source>
</evidence>
<proteinExistence type="inferred from homology"/>
<feature type="transmembrane region" description="Helical" evidence="2">
    <location>
        <begin position="124"/>
        <end position="144"/>
    </location>
</feature>
<accession>A0ABS5B3U2</accession>
<dbReference type="PANTHER" id="PTHR39430:SF1">
    <property type="entry name" value="PROTEASE"/>
    <property type="match status" value="1"/>
</dbReference>
<feature type="transmembrane region" description="Helical" evidence="2">
    <location>
        <begin position="253"/>
        <end position="276"/>
    </location>
</feature>
<feature type="transmembrane region" description="Helical" evidence="2">
    <location>
        <begin position="92"/>
        <end position="112"/>
    </location>
</feature>
<comment type="similarity">
    <text evidence="1">Belongs to the UPF0177 family.</text>
</comment>
<feature type="transmembrane region" description="Helical" evidence="2">
    <location>
        <begin position="20"/>
        <end position="41"/>
    </location>
</feature>
<dbReference type="RefSeq" id="WP_209627665.1">
    <property type="nucleotide sequence ID" value="NZ_PRDG01000002.1"/>
</dbReference>
<gene>
    <name evidence="4" type="ORF">C4K46_04440</name>
</gene>
<dbReference type="InterPro" id="IPR003675">
    <property type="entry name" value="Rce1/LyrA-like_dom"/>
</dbReference>
<feature type="domain" description="CAAX prenyl protease 2/Lysostaphin resistance protein A-like" evidence="3">
    <location>
        <begin position="124"/>
        <end position="217"/>
    </location>
</feature>
<evidence type="ECO:0000259" key="3">
    <source>
        <dbReference type="Pfam" id="PF02517"/>
    </source>
</evidence>
<evidence type="ECO:0000256" key="1">
    <source>
        <dbReference type="ARBA" id="ARBA00009067"/>
    </source>
</evidence>
<feature type="transmembrane region" description="Helical" evidence="2">
    <location>
        <begin position="156"/>
        <end position="176"/>
    </location>
</feature>
<keyword evidence="5" id="KW-1185">Reference proteome</keyword>
<dbReference type="PANTHER" id="PTHR39430">
    <property type="entry name" value="MEMBRANE-ASSOCIATED PROTEASE-RELATED"/>
    <property type="match status" value="1"/>
</dbReference>
<evidence type="ECO:0000313" key="4">
    <source>
        <dbReference type="EMBL" id="MBP2623186.1"/>
    </source>
</evidence>
<dbReference type="Pfam" id="PF02517">
    <property type="entry name" value="Rce1-like"/>
    <property type="match status" value="1"/>
</dbReference>
<dbReference type="EMBL" id="PRDG01000002">
    <property type="protein sequence ID" value="MBP2623186.1"/>
    <property type="molecule type" value="Genomic_DNA"/>
</dbReference>
<organism evidence="4 5">
    <name type="scientific">Streptococcus oricebi</name>
    <dbReference type="NCBI Taxonomy" id="1547447"/>
    <lineage>
        <taxon>Bacteria</taxon>
        <taxon>Bacillati</taxon>
        <taxon>Bacillota</taxon>
        <taxon>Bacilli</taxon>
        <taxon>Lactobacillales</taxon>
        <taxon>Streptococcaceae</taxon>
        <taxon>Streptococcus</taxon>
    </lineage>
</organism>
<dbReference type="Proteomes" id="UP001519296">
    <property type="component" value="Unassembled WGS sequence"/>
</dbReference>
<feature type="transmembrane region" description="Helical" evidence="2">
    <location>
        <begin position="182"/>
        <end position="202"/>
    </location>
</feature>
<keyword evidence="2" id="KW-1133">Transmembrane helix</keyword>
<comment type="caution">
    <text evidence="4">The sequence shown here is derived from an EMBL/GenBank/DDBJ whole genome shotgun (WGS) entry which is preliminary data.</text>
</comment>